<reference evidence="3 4" key="1">
    <citation type="submission" date="2019-01" db="EMBL/GenBank/DDBJ databases">
        <authorList>
            <person name="Chen W.-M."/>
        </authorList>
    </citation>
    <scope>NUCLEOTIDE SEQUENCE [LARGE SCALE GENOMIC DNA]</scope>
    <source>
        <strain evidence="3 4">TLA-22</strain>
    </source>
</reference>
<dbReference type="CDD" id="cd08896">
    <property type="entry name" value="SRPBCC_CalC_Aha1-like_3"/>
    <property type="match status" value="1"/>
</dbReference>
<dbReference type="Pfam" id="PF08327">
    <property type="entry name" value="AHSA1"/>
    <property type="match status" value="1"/>
</dbReference>
<dbReference type="InterPro" id="IPR023393">
    <property type="entry name" value="START-like_dom_sf"/>
</dbReference>
<evidence type="ECO:0000259" key="2">
    <source>
        <dbReference type="Pfam" id="PF08327"/>
    </source>
</evidence>
<dbReference type="EMBL" id="RZUL01000002">
    <property type="protein sequence ID" value="RVT41952.1"/>
    <property type="molecule type" value="Genomic_DNA"/>
</dbReference>
<evidence type="ECO:0000313" key="3">
    <source>
        <dbReference type="EMBL" id="RVT41952.1"/>
    </source>
</evidence>
<dbReference type="RefSeq" id="WP_127690120.1">
    <property type="nucleotide sequence ID" value="NZ_RZUL01000002.1"/>
</dbReference>
<protein>
    <submittedName>
        <fullName evidence="3">ATPase</fullName>
    </submittedName>
</protein>
<comment type="caution">
    <text evidence="3">The sequence shown here is derived from an EMBL/GenBank/DDBJ whole genome shotgun (WGS) entry which is preliminary data.</text>
</comment>
<gene>
    <name evidence="3" type="ORF">ENE74_06785</name>
</gene>
<evidence type="ECO:0000313" key="4">
    <source>
        <dbReference type="Proteomes" id="UP000282977"/>
    </source>
</evidence>
<sequence length="155" mass="17423">MTDLPLHELAIERHIAAPVSHVYKIWMERLPEWWAPKPWTTEVVEMDARPGGRSAMNMVSPDGEVSPVEGVFLEIAPEQRIVFTDAFRAGWIPHPPFMTGIFAFAPDGEGTAYRAAARHWDEATMQSHSEMGFEAGWGAVADQFKALCEETWVAR</sequence>
<dbReference type="InterPro" id="IPR013538">
    <property type="entry name" value="ASHA1/2-like_C"/>
</dbReference>
<proteinExistence type="inferred from homology"/>
<organism evidence="3 4">
    <name type="scientific">Sphingobium algorifonticola</name>
    <dbReference type="NCBI Taxonomy" id="2008318"/>
    <lineage>
        <taxon>Bacteria</taxon>
        <taxon>Pseudomonadati</taxon>
        <taxon>Pseudomonadota</taxon>
        <taxon>Alphaproteobacteria</taxon>
        <taxon>Sphingomonadales</taxon>
        <taxon>Sphingomonadaceae</taxon>
        <taxon>Sphingobium</taxon>
    </lineage>
</organism>
<dbReference type="Gene3D" id="3.30.530.20">
    <property type="match status" value="1"/>
</dbReference>
<dbReference type="Proteomes" id="UP000282977">
    <property type="component" value="Unassembled WGS sequence"/>
</dbReference>
<evidence type="ECO:0000256" key="1">
    <source>
        <dbReference type="ARBA" id="ARBA00006817"/>
    </source>
</evidence>
<dbReference type="OrthoDB" id="9805228at2"/>
<name>A0A437J9G2_9SPHN</name>
<dbReference type="AlphaFoldDB" id="A0A437J9G2"/>
<comment type="similarity">
    <text evidence="1">Belongs to the AHA1 family.</text>
</comment>
<keyword evidence="4" id="KW-1185">Reference proteome</keyword>
<accession>A0A437J9G2</accession>
<feature type="domain" description="Activator of Hsp90 ATPase homologue 1/2-like C-terminal" evidence="2">
    <location>
        <begin position="17"/>
        <end position="148"/>
    </location>
</feature>
<dbReference type="SUPFAM" id="SSF55961">
    <property type="entry name" value="Bet v1-like"/>
    <property type="match status" value="1"/>
</dbReference>